<name>X1I5T7_9ZZZZ</name>
<organism evidence="2">
    <name type="scientific">marine sediment metagenome</name>
    <dbReference type="NCBI Taxonomy" id="412755"/>
    <lineage>
        <taxon>unclassified sequences</taxon>
        <taxon>metagenomes</taxon>
        <taxon>ecological metagenomes</taxon>
    </lineage>
</organism>
<evidence type="ECO:0000256" key="1">
    <source>
        <dbReference type="SAM" id="Coils"/>
    </source>
</evidence>
<keyword evidence="1" id="KW-0175">Coiled coil</keyword>
<feature type="coiled-coil region" evidence="1">
    <location>
        <begin position="39"/>
        <end position="73"/>
    </location>
</feature>
<reference evidence="2" key="1">
    <citation type="journal article" date="2014" name="Front. Microbiol.">
        <title>High frequency of phylogenetically diverse reductive dehalogenase-homologous genes in deep subseafloor sedimentary metagenomes.</title>
        <authorList>
            <person name="Kawai M."/>
            <person name="Futagami T."/>
            <person name="Toyoda A."/>
            <person name="Takaki Y."/>
            <person name="Nishi S."/>
            <person name="Hori S."/>
            <person name="Arai W."/>
            <person name="Tsubouchi T."/>
            <person name="Morono Y."/>
            <person name="Uchiyama I."/>
            <person name="Ito T."/>
            <person name="Fujiyama A."/>
            <person name="Inagaki F."/>
            <person name="Takami H."/>
        </authorList>
    </citation>
    <scope>NUCLEOTIDE SEQUENCE</scope>
    <source>
        <strain evidence="2">Expedition CK06-06</strain>
    </source>
</reference>
<feature type="non-terminal residue" evidence="2">
    <location>
        <position position="1"/>
    </location>
</feature>
<dbReference type="AlphaFoldDB" id="X1I5T7"/>
<dbReference type="EMBL" id="BARU01034532">
    <property type="protein sequence ID" value="GAH64665.1"/>
    <property type="molecule type" value="Genomic_DNA"/>
</dbReference>
<proteinExistence type="predicted"/>
<comment type="caution">
    <text evidence="2">The sequence shown here is derived from an EMBL/GenBank/DDBJ whole genome shotgun (WGS) entry which is preliminary data.</text>
</comment>
<protein>
    <submittedName>
        <fullName evidence="2">Uncharacterized protein</fullName>
    </submittedName>
</protein>
<accession>X1I5T7</accession>
<evidence type="ECO:0000313" key="2">
    <source>
        <dbReference type="EMBL" id="GAH64665.1"/>
    </source>
</evidence>
<gene>
    <name evidence="2" type="ORF">S03H2_54190</name>
</gene>
<sequence>TFLQKLYKWGITMLAPAGRREMDLAFRYADSYQDGLLEKAEFEPRIRRARERLEKLETELKEQSEKEEQLNALQLVIGRMKEFAEKVTARLREADWTTRREIIRAMIKEIRIDEEEVKIVYKVSPDPLLNESVKGNLQHWLKRYQLFSGEEA</sequence>